<dbReference type="InterPro" id="IPR021122">
    <property type="entry name" value="RNA_ligase_dom_REL/Rnl2"/>
</dbReference>
<dbReference type="Gene3D" id="3.30.470.30">
    <property type="entry name" value="DNA ligase/mRNA capping enzyme"/>
    <property type="match status" value="1"/>
</dbReference>
<dbReference type="AlphaFoldDB" id="A0A409WLL4"/>
<protein>
    <recommendedName>
        <fullName evidence="2">Tyrosine specific protein phosphatases domain-containing protein</fullName>
    </recommendedName>
</protein>
<dbReference type="STRING" id="93625.A0A409WLL4"/>
<dbReference type="Pfam" id="PF09414">
    <property type="entry name" value="RNA_ligase"/>
    <property type="match status" value="1"/>
</dbReference>
<dbReference type="Gene3D" id="3.90.190.10">
    <property type="entry name" value="Protein tyrosine phosphatase superfamily"/>
    <property type="match status" value="1"/>
</dbReference>
<dbReference type="SUPFAM" id="SSF52799">
    <property type="entry name" value="(Phosphotyrosine protein) phosphatases II"/>
    <property type="match status" value="1"/>
</dbReference>
<dbReference type="InterPro" id="IPR029021">
    <property type="entry name" value="Prot-tyrosine_phosphatase-like"/>
</dbReference>
<dbReference type="InterPro" id="IPR057023">
    <property type="entry name" value="PTP-SAK"/>
</dbReference>
<accession>A0A409WLL4</accession>
<dbReference type="Pfam" id="PF22547">
    <property type="entry name" value="2H-SAK"/>
    <property type="match status" value="1"/>
</dbReference>
<dbReference type="InterPro" id="IPR003595">
    <property type="entry name" value="Tyr_Pase_cat"/>
</dbReference>
<dbReference type="Proteomes" id="UP000283269">
    <property type="component" value="Unassembled WGS sequence"/>
</dbReference>
<evidence type="ECO:0000313" key="3">
    <source>
        <dbReference type="EMBL" id="PPQ79414.1"/>
    </source>
</evidence>
<dbReference type="InParanoid" id="A0A409WLL4"/>
<dbReference type="InterPro" id="IPR011990">
    <property type="entry name" value="TPR-like_helical_dom_sf"/>
</dbReference>
<dbReference type="InterPro" id="IPR052732">
    <property type="entry name" value="Cell-binding_unc_protein"/>
</dbReference>
<gene>
    <name evidence="3" type="ORF">CVT25_002684</name>
</gene>
<dbReference type="Pfam" id="PF22784">
    <property type="entry name" value="PTP-SAK"/>
    <property type="match status" value="1"/>
</dbReference>
<organism evidence="3 4">
    <name type="scientific">Psilocybe cyanescens</name>
    <dbReference type="NCBI Taxonomy" id="93625"/>
    <lineage>
        <taxon>Eukaryota</taxon>
        <taxon>Fungi</taxon>
        <taxon>Dikarya</taxon>
        <taxon>Basidiomycota</taxon>
        <taxon>Agaricomycotina</taxon>
        <taxon>Agaricomycetes</taxon>
        <taxon>Agaricomycetidae</taxon>
        <taxon>Agaricales</taxon>
        <taxon>Agaricineae</taxon>
        <taxon>Strophariaceae</taxon>
        <taxon>Psilocybe</taxon>
    </lineage>
</organism>
<keyword evidence="1" id="KW-0378">Hydrolase</keyword>
<dbReference type="PANTHER" id="PTHR43883:SF1">
    <property type="entry name" value="GLUCONOKINASE"/>
    <property type="match status" value="1"/>
</dbReference>
<dbReference type="SUPFAM" id="SSF56091">
    <property type="entry name" value="DNA ligase/mRNA capping enzyme, catalytic domain"/>
    <property type="match status" value="1"/>
</dbReference>
<dbReference type="SUPFAM" id="SSF52540">
    <property type="entry name" value="P-loop containing nucleoside triphosphate hydrolases"/>
    <property type="match status" value="1"/>
</dbReference>
<dbReference type="Gene3D" id="3.40.50.300">
    <property type="entry name" value="P-loop containing nucleotide triphosphate hydrolases"/>
    <property type="match status" value="1"/>
</dbReference>
<reference evidence="3 4" key="1">
    <citation type="journal article" date="2018" name="Evol. Lett.">
        <title>Horizontal gene cluster transfer increased hallucinogenic mushroom diversity.</title>
        <authorList>
            <person name="Reynolds H.T."/>
            <person name="Vijayakumar V."/>
            <person name="Gluck-Thaler E."/>
            <person name="Korotkin H.B."/>
            <person name="Matheny P.B."/>
            <person name="Slot J.C."/>
        </authorList>
    </citation>
    <scope>NUCLEOTIDE SEQUENCE [LARGE SCALE GENOMIC DNA]</scope>
    <source>
        <strain evidence="3 4">2631</strain>
    </source>
</reference>
<keyword evidence="4" id="KW-1185">Reference proteome</keyword>
<dbReference type="EMBL" id="NHYD01003376">
    <property type="protein sequence ID" value="PPQ79414.1"/>
    <property type="molecule type" value="Genomic_DNA"/>
</dbReference>
<name>A0A409WLL4_PSICY</name>
<dbReference type="InterPro" id="IPR000387">
    <property type="entry name" value="Tyr_Pase_dom"/>
</dbReference>
<dbReference type="CDD" id="cd14504">
    <property type="entry name" value="DUSP23"/>
    <property type="match status" value="1"/>
</dbReference>
<dbReference type="InterPro" id="IPR054498">
    <property type="entry name" value="2H-SAK"/>
</dbReference>
<dbReference type="SUPFAM" id="SSF48452">
    <property type="entry name" value="TPR-like"/>
    <property type="match status" value="1"/>
</dbReference>
<dbReference type="GO" id="GO:0140096">
    <property type="term" value="F:catalytic activity, acting on a protein"/>
    <property type="evidence" value="ECO:0007669"/>
    <property type="project" value="UniProtKB-ARBA"/>
</dbReference>
<evidence type="ECO:0000313" key="4">
    <source>
        <dbReference type="Proteomes" id="UP000283269"/>
    </source>
</evidence>
<proteinExistence type="predicted"/>
<dbReference type="SMART" id="SM00404">
    <property type="entry name" value="PTPc_motif"/>
    <property type="match status" value="1"/>
</dbReference>
<dbReference type="PROSITE" id="PS50056">
    <property type="entry name" value="TYR_PHOSPHATASE_2"/>
    <property type="match status" value="1"/>
</dbReference>
<sequence>MLLDKRTRSAIWYQHNYPFPNLSLVEFMAAVTLEKYGGGLALMGQAVNNLANAGPAFTNLIQSGSLRPLHEPYHITFITKDELRKLSTEQIQRATSINVNASSIFSLGIGGKERAGAYWVIIIWAAGQQMRKRLELPPKHFHVTLSSADIHDVDKGVTSLISGQSPIAPSAEALDHTIFTLHHFAQYNEAKDYCSRLILADPASHKGFLRMGDACLADGSYKFAMLSYACAYQRSGDEKVKTYCMKKLAESSKETEWGLVFQENEIAQIEGFPEISSFLLKPWAQTLQENLSEQGITPSLLLEPRQSLFIPAPIKSALKPEFYKLPRFFRWLIPYHLAIMSTPRNEDDINALASAPLGIRHILTLTEEQPLHASWFHGKSIYNTFLPVTNMHPPSIEQMDLVMRLFDDLDKLPMLVHCGGGKGRAGTVAACYLAAFGFNKPRYEQDHPELTAVEAISSLRALRPGSLETSRQEEFVSKWCSTIWKRQSVYPDIPSEPLPSSMEVEGTLTPDSDLFVLVGLPGSGKSWFSKSLISRDPLKWVHISQDESRSREACETEIGRTPRGKRVLLDRCNTSAADRKVWLELASNWCVSPVCIWFDYSQELCTSRAQMRAGHPTLPPGSRVRNAVDQMQKIFVKPTLKEGFKAIITVRSFAAAAEAVLRLSTPVSILKFPRTPHLINLGAATSDDVHTDVSAFANVVSGHAVITEKIDGANMGFSLSSDRSRILVQNRSHYVNSATHEQFRKLGLWIERHDKELRHILDRDPYFPERYILYGEWTYATHSIPYTHLPDYFIAYDLFDRSMKTWADTAVLHGLLDGTSISTVPIIHTGPMPTDTELLQMIQQPSKFYDGRVEGVYVKIEINQSVKLRGKIVRSDFIAGNEHWTRGALRVNGLQLNIDGFADAIIPHNA</sequence>
<dbReference type="InterPro" id="IPR027417">
    <property type="entry name" value="P-loop_NTPase"/>
</dbReference>
<comment type="caution">
    <text evidence="3">The sequence shown here is derived from an EMBL/GenBank/DDBJ whole genome shotgun (WGS) entry which is preliminary data.</text>
</comment>
<dbReference type="GO" id="GO:0016791">
    <property type="term" value="F:phosphatase activity"/>
    <property type="evidence" value="ECO:0007669"/>
    <property type="project" value="UniProtKB-ARBA"/>
</dbReference>
<evidence type="ECO:0000259" key="2">
    <source>
        <dbReference type="PROSITE" id="PS50056"/>
    </source>
</evidence>
<evidence type="ECO:0000256" key="1">
    <source>
        <dbReference type="ARBA" id="ARBA00022801"/>
    </source>
</evidence>
<dbReference type="OrthoDB" id="432447at2759"/>
<feature type="domain" description="Tyrosine specific protein phosphatases" evidence="2">
    <location>
        <begin position="413"/>
        <end position="474"/>
    </location>
</feature>
<dbReference type="PANTHER" id="PTHR43883">
    <property type="entry name" value="SLR0207 PROTEIN"/>
    <property type="match status" value="1"/>
</dbReference>